<accession>A0ABY1NK93</accession>
<proteinExistence type="predicted"/>
<evidence type="ECO:0000313" key="2">
    <source>
        <dbReference type="Proteomes" id="UP001157911"/>
    </source>
</evidence>
<keyword evidence="2" id="KW-1185">Reference proteome</keyword>
<organism evidence="1 2">
    <name type="scientific">Desulfurobacterium pacificum</name>
    <dbReference type="NCBI Taxonomy" id="240166"/>
    <lineage>
        <taxon>Bacteria</taxon>
        <taxon>Pseudomonadati</taxon>
        <taxon>Aquificota</taxon>
        <taxon>Aquificia</taxon>
        <taxon>Desulfurobacteriales</taxon>
        <taxon>Desulfurobacteriaceae</taxon>
        <taxon>Desulfurobacterium</taxon>
    </lineage>
</organism>
<dbReference type="EMBL" id="FXUB01000002">
    <property type="protein sequence ID" value="SMP11880.1"/>
    <property type="molecule type" value="Genomic_DNA"/>
</dbReference>
<gene>
    <name evidence="1" type="ORF">SAMN06265339_0997</name>
</gene>
<dbReference type="Proteomes" id="UP001157911">
    <property type="component" value="Unassembled WGS sequence"/>
</dbReference>
<evidence type="ECO:0008006" key="3">
    <source>
        <dbReference type="Google" id="ProtNLM"/>
    </source>
</evidence>
<evidence type="ECO:0000313" key="1">
    <source>
        <dbReference type="EMBL" id="SMP11880.1"/>
    </source>
</evidence>
<protein>
    <recommendedName>
        <fullName evidence="3">Lipoprotein</fullName>
    </recommendedName>
</protein>
<dbReference type="PROSITE" id="PS51257">
    <property type="entry name" value="PROKAR_LIPOPROTEIN"/>
    <property type="match status" value="1"/>
</dbReference>
<reference evidence="1 2" key="1">
    <citation type="submission" date="2017-05" db="EMBL/GenBank/DDBJ databases">
        <authorList>
            <person name="Varghese N."/>
            <person name="Submissions S."/>
        </authorList>
    </citation>
    <scope>NUCLEOTIDE SEQUENCE [LARGE SCALE GENOMIC DNA]</scope>
    <source>
        <strain evidence="1 2">DSM 15522</strain>
    </source>
</reference>
<comment type="caution">
    <text evidence="1">The sequence shown here is derived from an EMBL/GenBank/DDBJ whole genome shotgun (WGS) entry which is preliminary data.</text>
</comment>
<dbReference type="RefSeq" id="WP_283400477.1">
    <property type="nucleotide sequence ID" value="NZ_FXUB01000002.1"/>
</dbReference>
<sequence>MRFNRLFSALVLGVFVSGCGGISGNVSQNSSTSQLTGVIYDAFIKGLYVCPSGVDPSSSQCNVTDGTGKYSVKGSEMKLDLYLPVGNNFIYLGSIPADKSSGNVVRPTDLYFDGELNKTMGLDLGLYLETLAAYCTNSSTYLSWDLSGIDAERCSGFVGFDDFAKLEQEKGGNKVVYCLSQSYGNGTAFKECLDNATVSVNDSMVDDFRSFKEKQLYESNPELIMQQLSAFSIFYSPHTFKGKLRGQDFEITLTPTEVNGLEVEGNYSDSFENGTYKLFYPLDDSTGVAYAYPVLLLNNKYFILMNEISPKGFLGVYADVGAYSFSYINVSLDGIEIPYNGSNATDMVKLMNEGTSYYFSSYQTNSWYQTVLPFNGTGTFNSMTITMYNNNWSINLSNAAGDIQVENGKVIFSSGENSATVYSPQNTRASLSNWNFTFTLTPMFAYQVDCSDKLAADGFCKEGDVLPFLVVCRGIFNFDSVWFIPPDEQYYLNNSIYEGSLMSTSVFIPFDYFQEPQKISEPMAFKKES</sequence>
<name>A0ABY1NK93_9BACT</name>